<dbReference type="AlphaFoldDB" id="A0A517NC71"/>
<evidence type="ECO:0000313" key="4">
    <source>
        <dbReference type="Proteomes" id="UP000318538"/>
    </source>
</evidence>
<dbReference type="KEGG" id="rlc:K227x_31390"/>
<reference evidence="3 4" key="1">
    <citation type="submission" date="2019-02" db="EMBL/GenBank/DDBJ databases">
        <title>Deep-cultivation of Planctomycetes and their phenomic and genomic characterization uncovers novel biology.</title>
        <authorList>
            <person name="Wiegand S."/>
            <person name="Jogler M."/>
            <person name="Boedeker C."/>
            <person name="Pinto D."/>
            <person name="Vollmers J."/>
            <person name="Rivas-Marin E."/>
            <person name="Kohn T."/>
            <person name="Peeters S.H."/>
            <person name="Heuer A."/>
            <person name="Rast P."/>
            <person name="Oberbeckmann S."/>
            <person name="Bunk B."/>
            <person name="Jeske O."/>
            <person name="Meyerdierks A."/>
            <person name="Storesund J.E."/>
            <person name="Kallscheuer N."/>
            <person name="Luecker S."/>
            <person name="Lage O.M."/>
            <person name="Pohl T."/>
            <person name="Merkel B.J."/>
            <person name="Hornburger P."/>
            <person name="Mueller R.-W."/>
            <person name="Bruemmer F."/>
            <person name="Labrenz M."/>
            <person name="Spormann A.M."/>
            <person name="Op den Camp H."/>
            <person name="Overmann J."/>
            <person name="Amann R."/>
            <person name="Jetten M.S.M."/>
            <person name="Mascher T."/>
            <person name="Medema M.H."/>
            <person name="Devos D.P."/>
            <person name="Kaster A.-K."/>
            <person name="Ovreas L."/>
            <person name="Rohde M."/>
            <person name="Galperin M.Y."/>
            <person name="Jogler C."/>
        </authorList>
    </citation>
    <scope>NUCLEOTIDE SEQUENCE [LARGE SCALE GENOMIC DNA]</scope>
    <source>
        <strain evidence="3 4">K22_7</strain>
    </source>
</reference>
<feature type="domain" description="BD-FAE-like" evidence="2">
    <location>
        <begin position="58"/>
        <end position="261"/>
    </location>
</feature>
<dbReference type="Pfam" id="PF20434">
    <property type="entry name" value="BD-FAE"/>
    <property type="match status" value="1"/>
</dbReference>
<dbReference type="PANTHER" id="PTHR48081:SF13">
    <property type="entry name" value="ALPHA_BETA HYDROLASE"/>
    <property type="match status" value="1"/>
</dbReference>
<dbReference type="InterPro" id="IPR049492">
    <property type="entry name" value="BD-FAE-like_dom"/>
</dbReference>
<evidence type="ECO:0000259" key="2">
    <source>
        <dbReference type="Pfam" id="PF20434"/>
    </source>
</evidence>
<gene>
    <name evidence="3" type="primary">nlhH_6</name>
    <name evidence="3" type="ORF">K227x_31390</name>
</gene>
<name>A0A517NC71_9BACT</name>
<evidence type="ECO:0000256" key="1">
    <source>
        <dbReference type="ARBA" id="ARBA00022801"/>
    </source>
</evidence>
<dbReference type="RefSeq" id="WP_246146812.1">
    <property type="nucleotide sequence ID" value="NZ_CP036525.1"/>
</dbReference>
<dbReference type="PANTHER" id="PTHR48081">
    <property type="entry name" value="AB HYDROLASE SUPERFAMILY PROTEIN C4A8.06C"/>
    <property type="match status" value="1"/>
</dbReference>
<dbReference type="Proteomes" id="UP000318538">
    <property type="component" value="Chromosome"/>
</dbReference>
<protein>
    <submittedName>
        <fullName evidence="3">Carboxylesterase NlhH</fullName>
        <ecNumber evidence="3">3.1.1.1</ecNumber>
    </submittedName>
</protein>
<evidence type="ECO:0000313" key="3">
    <source>
        <dbReference type="EMBL" id="QDT04744.1"/>
    </source>
</evidence>
<dbReference type="Gene3D" id="3.40.50.1820">
    <property type="entry name" value="alpha/beta hydrolase"/>
    <property type="match status" value="1"/>
</dbReference>
<keyword evidence="4" id="KW-1185">Reference proteome</keyword>
<dbReference type="InterPro" id="IPR029058">
    <property type="entry name" value="AB_hydrolase_fold"/>
</dbReference>
<dbReference type="EC" id="3.1.1.1" evidence="3"/>
<dbReference type="InterPro" id="IPR050300">
    <property type="entry name" value="GDXG_lipolytic_enzyme"/>
</dbReference>
<proteinExistence type="predicted"/>
<keyword evidence="1 3" id="KW-0378">Hydrolase</keyword>
<sequence>MLMPKSIHRRLLISTLFALTWMDGPSAPPASAQDASQNRVTTSQGLQYANVDGTVLKLDLYVPDLEPAPPLVVWIHGGGWRAGSRNKPALRVLTEHGYAVASISYRFTDQAIFPAQIHDCKAAIRWLRANADRYGYSGKWIAVAGSSAGGHLALLAGVSGGVAELEGDLGDHLEQSSTVQAIVDYFGPSDFVLRGKTQPERAYTEESGSFALLGGTPNGKLKPEMESKASPAAYVSPDDPPLLVFHGTKDKTVLLDQSQRIVSLYQQAGLKAKLVTIQDAGHGGRKFFAPQQIDRVVQFLDQQR</sequence>
<accession>A0A517NC71</accession>
<dbReference type="SUPFAM" id="SSF53474">
    <property type="entry name" value="alpha/beta-Hydrolases"/>
    <property type="match status" value="1"/>
</dbReference>
<dbReference type="GO" id="GO:0106435">
    <property type="term" value="F:carboxylesterase activity"/>
    <property type="evidence" value="ECO:0007669"/>
    <property type="project" value="UniProtKB-EC"/>
</dbReference>
<dbReference type="EMBL" id="CP036525">
    <property type="protein sequence ID" value="QDT04744.1"/>
    <property type="molecule type" value="Genomic_DNA"/>
</dbReference>
<organism evidence="3 4">
    <name type="scientific">Rubripirellula lacrimiformis</name>
    <dbReference type="NCBI Taxonomy" id="1930273"/>
    <lineage>
        <taxon>Bacteria</taxon>
        <taxon>Pseudomonadati</taxon>
        <taxon>Planctomycetota</taxon>
        <taxon>Planctomycetia</taxon>
        <taxon>Pirellulales</taxon>
        <taxon>Pirellulaceae</taxon>
        <taxon>Rubripirellula</taxon>
    </lineage>
</organism>